<reference evidence="1" key="1">
    <citation type="submission" date="2023-07" db="EMBL/GenBank/DDBJ databases">
        <title>Two novel species in the genus Flavivirga.</title>
        <authorList>
            <person name="Kwon K."/>
        </authorList>
    </citation>
    <scope>NUCLEOTIDE SEQUENCE</scope>
    <source>
        <strain evidence="1">KCTC 52353</strain>
    </source>
</reference>
<sequence length="413" mass="48494">MNNITPLLKDNRKFSSYYFYNNFLLRIAIFLKENRGANTKIELIISHDAGNDLILQRNYIDSLTLPLIACLGEQLKKYYNSLVKFNFINSPSNLDVLAFLERSDFINLINEKSYLNPNGEGIFIFDKRYFGGYKKKPIRPEHKIRKYSLTHNLSEKLELILTDEEKRDYLVQHFAYQAKDHFHELLETTKNIGNKSILYIEILAELITNGVLHSKSNLYALMFSNIYSTKFSIADCGIGFYNSLAEKENSFLYNKFEIINALKDSFNFNFNISDKLKESLLAIFEALYFSLLKERYGLFDLILNVIIESNGVVRIHNMNSQVIISHRFINQLEKLYILRAEIINKYSEDLYDLEDDKSNKLDLVKLRDKCKLEFIKFGEKLLYQYSHDIKFSSVRFYKVTFKGVHIELEIPNS</sequence>
<name>A0ABT8WHA9_9FLAO</name>
<accession>A0ABT8WHA9</accession>
<gene>
    <name evidence="1" type="ORF">Q4Q35_21430</name>
</gene>
<comment type="caution">
    <text evidence="1">The sequence shown here is derived from an EMBL/GenBank/DDBJ whole genome shotgun (WGS) entry which is preliminary data.</text>
</comment>
<protein>
    <recommendedName>
        <fullName evidence="3">ATP-binding protein</fullName>
    </recommendedName>
</protein>
<dbReference type="RefSeq" id="WP_303280113.1">
    <property type="nucleotide sequence ID" value="NZ_JAUOEK010000184.1"/>
</dbReference>
<dbReference type="Proteomes" id="UP001176883">
    <property type="component" value="Unassembled WGS sequence"/>
</dbReference>
<evidence type="ECO:0008006" key="3">
    <source>
        <dbReference type="Google" id="ProtNLM"/>
    </source>
</evidence>
<proteinExistence type="predicted"/>
<evidence type="ECO:0000313" key="1">
    <source>
        <dbReference type="EMBL" id="MDO5972371.1"/>
    </source>
</evidence>
<evidence type="ECO:0000313" key="2">
    <source>
        <dbReference type="Proteomes" id="UP001176883"/>
    </source>
</evidence>
<dbReference type="EMBL" id="JAUOEK010000184">
    <property type="protein sequence ID" value="MDO5972371.1"/>
    <property type="molecule type" value="Genomic_DNA"/>
</dbReference>
<organism evidence="1 2">
    <name type="scientific">Flavivirga aquimarina</name>
    <dbReference type="NCBI Taxonomy" id="2027862"/>
    <lineage>
        <taxon>Bacteria</taxon>
        <taxon>Pseudomonadati</taxon>
        <taxon>Bacteroidota</taxon>
        <taxon>Flavobacteriia</taxon>
        <taxon>Flavobacteriales</taxon>
        <taxon>Flavobacteriaceae</taxon>
        <taxon>Flavivirga</taxon>
    </lineage>
</organism>
<keyword evidence="2" id="KW-1185">Reference proteome</keyword>